<dbReference type="EMBL" id="ML213514">
    <property type="protein sequence ID" value="TFK50100.1"/>
    <property type="molecule type" value="Genomic_DNA"/>
</dbReference>
<comment type="subcellular location">
    <subcellularLocation>
        <location evidence="2">Secreted</location>
    </subcellularLocation>
</comment>
<dbReference type="Gene3D" id="2.70.50.70">
    <property type="match status" value="1"/>
</dbReference>
<evidence type="ECO:0000256" key="10">
    <source>
        <dbReference type="ARBA" id="ARBA00023180"/>
    </source>
</evidence>
<accession>A0A5C3MY38</accession>
<name>A0A5C3MY38_9AGAM</name>
<proteinExistence type="inferred from homology"/>
<evidence type="ECO:0000256" key="1">
    <source>
        <dbReference type="ARBA" id="ARBA00001973"/>
    </source>
</evidence>
<evidence type="ECO:0008006" key="16">
    <source>
        <dbReference type="Google" id="ProtNLM"/>
    </source>
</evidence>
<dbReference type="GO" id="GO:0005576">
    <property type="term" value="C:extracellular region"/>
    <property type="evidence" value="ECO:0007669"/>
    <property type="project" value="UniProtKB-SubCell"/>
</dbReference>
<evidence type="ECO:0000313" key="14">
    <source>
        <dbReference type="EMBL" id="TFK50100.1"/>
    </source>
</evidence>
<evidence type="ECO:0000256" key="13">
    <source>
        <dbReference type="SAM" id="SignalP"/>
    </source>
</evidence>
<dbReference type="GO" id="GO:0046872">
    <property type="term" value="F:metal ion binding"/>
    <property type="evidence" value="ECO:0007669"/>
    <property type="project" value="UniProtKB-KW"/>
</dbReference>
<keyword evidence="3" id="KW-0964">Secreted</keyword>
<dbReference type="Proteomes" id="UP000305948">
    <property type="component" value="Unassembled WGS sequence"/>
</dbReference>
<evidence type="ECO:0000256" key="7">
    <source>
        <dbReference type="ARBA" id="ARBA00023008"/>
    </source>
</evidence>
<organism evidence="14 15">
    <name type="scientific">Heliocybe sulcata</name>
    <dbReference type="NCBI Taxonomy" id="5364"/>
    <lineage>
        <taxon>Eukaryota</taxon>
        <taxon>Fungi</taxon>
        <taxon>Dikarya</taxon>
        <taxon>Basidiomycota</taxon>
        <taxon>Agaricomycotina</taxon>
        <taxon>Agaricomycetes</taxon>
        <taxon>Gloeophyllales</taxon>
        <taxon>Gloeophyllaceae</taxon>
        <taxon>Heliocybe</taxon>
    </lineage>
</organism>
<keyword evidence="7" id="KW-0186">Copper</keyword>
<gene>
    <name evidence="14" type="ORF">OE88DRAFT_1736379</name>
</gene>
<comment type="similarity">
    <text evidence="11">Belongs to the polysaccharide monooxygenase AA14 family.</text>
</comment>
<keyword evidence="10" id="KW-0325">Glycoprotein</keyword>
<evidence type="ECO:0000256" key="11">
    <source>
        <dbReference type="ARBA" id="ARBA00046340"/>
    </source>
</evidence>
<keyword evidence="6" id="KW-0560">Oxidoreductase</keyword>
<evidence type="ECO:0000256" key="6">
    <source>
        <dbReference type="ARBA" id="ARBA00023002"/>
    </source>
</evidence>
<keyword evidence="9" id="KW-1015">Disulfide bond</keyword>
<dbReference type="STRING" id="5364.A0A5C3MY38"/>
<feature type="compositionally biased region" description="Basic residues" evidence="12">
    <location>
        <begin position="437"/>
        <end position="450"/>
    </location>
</feature>
<evidence type="ECO:0000256" key="8">
    <source>
        <dbReference type="ARBA" id="ARBA00023033"/>
    </source>
</evidence>
<evidence type="ECO:0000256" key="4">
    <source>
        <dbReference type="ARBA" id="ARBA00022723"/>
    </source>
</evidence>
<comment type="cofactor">
    <cofactor evidence="1">
        <name>Cu(2+)</name>
        <dbReference type="ChEBI" id="CHEBI:29036"/>
    </cofactor>
</comment>
<evidence type="ECO:0000256" key="9">
    <source>
        <dbReference type="ARBA" id="ARBA00023157"/>
    </source>
</evidence>
<evidence type="ECO:0000313" key="15">
    <source>
        <dbReference type="Proteomes" id="UP000305948"/>
    </source>
</evidence>
<dbReference type="InterPro" id="IPR054497">
    <property type="entry name" value="LPMO_AA14"/>
</dbReference>
<dbReference type="OrthoDB" id="2019572at2759"/>
<evidence type="ECO:0000256" key="5">
    <source>
        <dbReference type="ARBA" id="ARBA00022729"/>
    </source>
</evidence>
<keyword evidence="5 13" id="KW-0732">Signal</keyword>
<feature type="signal peptide" evidence="13">
    <location>
        <begin position="1"/>
        <end position="22"/>
    </location>
</feature>
<dbReference type="AlphaFoldDB" id="A0A5C3MY38"/>
<keyword evidence="15" id="KW-1185">Reference proteome</keyword>
<sequence length="473" mass="50078">MSRGVSFSLFFVSLAGLAAGHAAIWHPSMWGFNVTQQSYAYDNRPVTPLMAMSFEQWWFHGHLDHPPHPEDVYQLPAGKPATFEVACSKSATSYFASSGGGNVQSGNDPCPGGPPSAYHTTGIDDVKGCSLAIAYKSDVSQVQPEDFTVFSVNHTCVWNRFTDFQVPERMPSCPPGGCICAFFWIHSADSGSEQNYMNGFQCNVTGSTSNIALATPKLARRCGADPANGRHEASTGNCTYGAKQPFYWFQKEKNNMFEGTYSPPFYNDLYNFKDGAQDDIFQDSYVSMPPPSPNAALPVLNANVGRTNPSVTTSGASSAPSATATATSSKVSSVISTAGSGSSSPSPIIPASASVSLPTTSTSISSHTTISASASVPAFSSPFTTIHLNPTSSSSAERITLSLSSASASASQIAPPNQLAQSGSTASPPAPSSSRVCKSRPGGKLRKRSNSRFLTSHARHGRLTKRDLWVPFS</sequence>
<reference evidence="14 15" key="1">
    <citation type="journal article" date="2019" name="Nat. Ecol. Evol.">
        <title>Megaphylogeny resolves global patterns of mushroom evolution.</title>
        <authorList>
            <person name="Varga T."/>
            <person name="Krizsan K."/>
            <person name="Foldi C."/>
            <person name="Dima B."/>
            <person name="Sanchez-Garcia M."/>
            <person name="Sanchez-Ramirez S."/>
            <person name="Szollosi G.J."/>
            <person name="Szarkandi J.G."/>
            <person name="Papp V."/>
            <person name="Albert L."/>
            <person name="Andreopoulos W."/>
            <person name="Angelini C."/>
            <person name="Antonin V."/>
            <person name="Barry K.W."/>
            <person name="Bougher N.L."/>
            <person name="Buchanan P."/>
            <person name="Buyck B."/>
            <person name="Bense V."/>
            <person name="Catcheside P."/>
            <person name="Chovatia M."/>
            <person name="Cooper J."/>
            <person name="Damon W."/>
            <person name="Desjardin D."/>
            <person name="Finy P."/>
            <person name="Geml J."/>
            <person name="Haridas S."/>
            <person name="Hughes K."/>
            <person name="Justo A."/>
            <person name="Karasinski D."/>
            <person name="Kautmanova I."/>
            <person name="Kiss B."/>
            <person name="Kocsube S."/>
            <person name="Kotiranta H."/>
            <person name="LaButti K.M."/>
            <person name="Lechner B.E."/>
            <person name="Liimatainen K."/>
            <person name="Lipzen A."/>
            <person name="Lukacs Z."/>
            <person name="Mihaltcheva S."/>
            <person name="Morgado L.N."/>
            <person name="Niskanen T."/>
            <person name="Noordeloos M.E."/>
            <person name="Ohm R.A."/>
            <person name="Ortiz-Santana B."/>
            <person name="Ovrebo C."/>
            <person name="Racz N."/>
            <person name="Riley R."/>
            <person name="Savchenko A."/>
            <person name="Shiryaev A."/>
            <person name="Soop K."/>
            <person name="Spirin V."/>
            <person name="Szebenyi C."/>
            <person name="Tomsovsky M."/>
            <person name="Tulloss R.E."/>
            <person name="Uehling J."/>
            <person name="Grigoriev I.V."/>
            <person name="Vagvolgyi C."/>
            <person name="Papp T."/>
            <person name="Martin F.M."/>
            <person name="Miettinen O."/>
            <person name="Hibbett D.S."/>
            <person name="Nagy L.G."/>
        </authorList>
    </citation>
    <scope>NUCLEOTIDE SEQUENCE [LARGE SCALE GENOMIC DNA]</scope>
    <source>
        <strain evidence="14 15">OMC1185</strain>
    </source>
</reference>
<evidence type="ECO:0000256" key="3">
    <source>
        <dbReference type="ARBA" id="ARBA00022525"/>
    </source>
</evidence>
<keyword evidence="4" id="KW-0479">Metal-binding</keyword>
<keyword evidence="8" id="KW-0503">Monooxygenase</keyword>
<feature type="region of interest" description="Disordered" evidence="12">
    <location>
        <begin position="412"/>
        <end position="458"/>
    </location>
</feature>
<dbReference type="GO" id="GO:0004497">
    <property type="term" value="F:monooxygenase activity"/>
    <property type="evidence" value="ECO:0007669"/>
    <property type="project" value="UniProtKB-KW"/>
</dbReference>
<evidence type="ECO:0000256" key="12">
    <source>
        <dbReference type="SAM" id="MobiDB-lite"/>
    </source>
</evidence>
<evidence type="ECO:0000256" key="2">
    <source>
        <dbReference type="ARBA" id="ARBA00004613"/>
    </source>
</evidence>
<protein>
    <recommendedName>
        <fullName evidence="16">Lytic polysaccharide monooxygenase</fullName>
    </recommendedName>
</protein>
<dbReference type="Pfam" id="PF22810">
    <property type="entry name" value="LPMO_AA14"/>
    <property type="match status" value="1"/>
</dbReference>
<feature type="chain" id="PRO_5023127408" description="Lytic polysaccharide monooxygenase" evidence="13">
    <location>
        <begin position="23"/>
        <end position="473"/>
    </location>
</feature>